<comment type="caution">
    <text evidence="1">The sequence shown here is derived from an EMBL/GenBank/DDBJ whole genome shotgun (WGS) entry which is preliminary data.</text>
</comment>
<dbReference type="Proteomes" id="UP000593560">
    <property type="component" value="Unassembled WGS sequence"/>
</dbReference>
<reference evidence="1 2" key="1">
    <citation type="journal article" date="2019" name="Genome Biol. Evol.">
        <title>Insights into the evolution of the New World diploid cottons (Gossypium, subgenus Houzingenia) based on genome sequencing.</title>
        <authorList>
            <person name="Grover C.E."/>
            <person name="Arick M.A. 2nd"/>
            <person name="Thrash A."/>
            <person name="Conover J.L."/>
            <person name="Sanders W.S."/>
            <person name="Peterson D.G."/>
            <person name="Frelichowski J.E."/>
            <person name="Scheffler J.A."/>
            <person name="Scheffler B.E."/>
            <person name="Wendel J.F."/>
        </authorList>
    </citation>
    <scope>NUCLEOTIDE SEQUENCE [LARGE SCALE GENOMIC DNA]</scope>
    <source>
        <strain evidence="1">0</strain>
        <tissue evidence="1">Leaf</tissue>
    </source>
</reference>
<gene>
    <name evidence="1" type="ORF">Gohar_004454</name>
</gene>
<protein>
    <recommendedName>
        <fullName evidence="3">RNase H type-1 domain-containing protein</fullName>
    </recommendedName>
</protein>
<dbReference type="OrthoDB" id="997776at2759"/>
<accession>A0A7J9H4Z8</accession>
<evidence type="ECO:0000313" key="2">
    <source>
        <dbReference type="Proteomes" id="UP000593560"/>
    </source>
</evidence>
<name>A0A7J9H4Z8_9ROSI</name>
<proteinExistence type="predicted"/>
<dbReference type="AlphaFoldDB" id="A0A7J9H4Z8"/>
<evidence type="ECO:0008006" key="3">
    <source>
        <dbReference type="Google" id="ProtNLM"/>
    </source>
</evidence>
<keyword evidence="2" id="KW-1185">Reference proteome</keyword>
<dbReference type="EMBL" id="JABFAD010000008">
    <property type="protein sequence ID" value="MBA0804899.1"/>
    <property type="molecule type" value="Genomic_DNA"/>
</dbReference>
<organism evidence="1 2">
    <name type="scientific">Gossypium harknessii</name>
    <dbReference type="NCBI Taxonomy" id="34285"/>
    <lineage>
        <taxon>Eukaryota</taxon>
        <taxon>Viridiplantae</taxon>
        <taxon>Streptophyta</taxon>
        <taxon>Embryophyta</taxon>
        <taxon>Tracheophyta</taxon>
        <taxon>Spermatophyta</taxon>
        <taxon>Magnoliopsida</taxon>
        <taxon>eudicotyledons</taxon>
        <taxon>Gunneridae</taxon>
        <taxon>Pentapetalae</taxon>
        <taxon>rosids</taxon>
        <taxon>malvids</taxon>
        <taxon>Malvales</taxon>
        <taxon>Malvaceae</taxon>
        <taxon>Malvoideae</taxon>
        <taxon>Gossypium</taxon>
    </lineage>
</organism>
<evidence type="ECO:0000313" key="1">
    <source>
        <dbReference type="EMBL" id="MBA0804899.1"/>
    </source>
</evidence>
<sequence length="225" mass="26153">DLFNERKDGRDKKKVSEVYGENTGDKVCNIPILHNGLEDQRIWFHNPHGVFSSKSAYSWMILKQAWAMLEFRGLNNKFLGGRYSRCIDWIEDVARELDNKAVSDFITVLWNIWNSRNNCIFRGVEDDARVTWERAATLSRDFWIFNLVEDPMLPRKAVTKAWKKPYQGVLKINFDASTHGKKVYYGLVARDADGFVHGGRMGFVDKKMPIDWAELQVMEESLRVA</sequence>
<feature type="non-terminal residue" evidence="1">
    <location>
        <position position="1"/>
    </location>
</feature>